<dbReference type="AlphaFoldDB" id="A0A2Z6I896"/>
<evidence type="ECO:0000256" key="1">
    <source>
        <dbReference type="ARBA" id="ARBA00022679"/>
    </source>
</evidence>
<dbReference type="KEGG" id="sutt:SUTMEG_05000"/>
<dbReference type="SUPFAM" id="SSF53448">
    <property type="entry name" value="Nucleotide-diphospho-sugar transferases"/>
    <property type="match status" value="1"/>
</dbReference>
<dbReference type="EMBL" id="AP018786">
    <property type="protein sequence ID" value="BBF22609.1"/>
    <property type="molecule type" value="Genomic_DNA"/>
</dbReference>
<dbReference type="InterPro" id="IPR001173">
    <property type="entry name" value="Glyco_trans_2-like"/>
</dbReference>
<feature type="domain" description="Glycosyltransferase 2-like" evidence="2">
    <location>
        <begin position="4"/>
        <end position="117"/>
    </location>
</feature>
<gene>
    <name evidence="4" type="ORF">SUTMEG_05000</name>
</gene>
<dbReference type="Pfam" id="PF00535">
    <property type="entry name" value="Glycos_transf_2"/>
    <property type="match status" value="1"/>
</dbReference>
<dbReference type="PANTHER" id="PTHR43685">
    <property type="entry name" value="GLYCOSYLTRANSFERASE"/>
    <property type="match status" value="1"/>
</dbReference>
<keyword evidence="5" id="KW-1185">Reference proteome</keyword>
<feature type="domain" description="Galactosyltransferase C-terminal" evidence="3">
    <location>
        <begin position="174"/>
        <end position="222"/>
    </location>
</feature>
<dbReference type="InterPro" id="IPR029044">
    <property type="entry name" value="Nucleotide-diphossugar_trans"/>
</dbReference>
<dbReference type="RefSeq" id="WP_120176298.1">
    <property type="nucleotide sequence ID" value="NZ_AP018786.1"/>
</dbReference>
<organism evidence="4 5">
    <name type="scientific">Sutterella megalosphaeroides</name>
    <dbReference type="NCBI Taxonomy" id="2494234"/>
    <lineage>
        <taxon>Bacteria</taxon>
        <taxon>Pseudomonadati</taxon>
        <taxon>Pseudomonadota</taxon>
        <taxon>Betaproteobacteria</taxon>
        <taxon>Burkholderiales</taxon>
        <taxon>Sutterellaceae</taxon>
        <taxon>Sutterella</taxon>
    </lineage>
</organism>
<reference evidence="4 5" key="1">
    <citation type="journal article" date="2018" name="Int. J. Syst. Evol. Microbiol.">
        <title>Mesosutterella multiformis gen. nov., sp. nov., a member of the family Sutterellaceae and Sutterella megalosphaeroides sp. nov., isolated from human faeces.</title>
        <authorList>
            <person name="Sakamoto M."/>
            <person name="Ikeyama N."/>
            <person name="Kunihiro T."/>
            <person name="Iino T."/>
            <person name="Yuki M."/>
            <person name="Ohkuma M."/>
        </authorList>
    </citation>
    <scope>NUCLEOTIDE SEQUENCE [LARGE SCALE GENOMIC DNA]</scope>
    <source>
        <strain evidence="4 5">6FBBBH3</strain>
    </source>
</reference>
<evidence type="ECO:0000259" key="3">
    <source>
        <dbReference type="Pfam" id="PF02709"/>
    </source>
</evidence>
<dbReference type="Pfam" id="PF02709">
    <property type="entry name" value="Glyco_transf_7C"/>
    <property type="match status" value="1"/>
</dbReference>
<dbReference type="PANTHER" id="PTHR43685:SF3">
    <property type="entry name" value="SLR2126 PROTEIN"/>
    <property type="match status" value="1"/>
</dbReference>
<dbReference type="InterPro" id="IPR050834">
    <property type="entry name" value="Glycosyltransf_2"/>
</dbReference>
<dbReference type="Proteomes" id="UP000271003">
    <property type="component" value="Chromosome"/>
</dbReference>
<accession>A0A2Z6I896</accession>
<dbReference type="Gene3D" id="3.90.550.10">
    <property type="entry name" value="Spore Coat Polysaccharide Biosynthesis Protein SpsA, Chain A"/>
    <property type="match status" value="1"/>
</dbReference>
<dbReference type="CDD" id="cd06420">
    <property type="entry name" value="GT2_Chondriotin_Pol_N"/>
    <property type="match status" value="1"/>
</dbReference>
<evidence type="ECO:0000313" key="5">
    <source>
        <dbReference type="Proteomes" id="UP000271003"/>
    </source>
</evidence>
<protein>
    <submittedName>
        <fullName evidence="4">Glycosyl transferase family 2</fullName>
    </submittedName>
</protein>
<keyword evidence="1 4" id="KW-0808">Transferase</keyword>
<dbReference type="InterPro" id="IPR027791">
    <property type="entry name" value="Galactosyl_T_C"/>
</dbReference>
<proteinExistence type="predicted"/>
<sequence length="269" mass="31239">MKISVILATYNWPDALNLALKSLARQTDRNYEVVVADDGSRDDTRALIDAWREKFPVPLVHSWQPDDGFRLARSRNKAVTLASGDYLIFMDGDCFVRKDFVATHRALAKLHRIVAGQRILLSDAFSRSCFETGEIDWTEDLGALKRLTREKSINRWQPALGLSLGPIRFWRSRRWQLLRGCNWSLFKEDFFAVGGQDEQFEGWGYEDSDMAIRLINNGCRMTWGLCSSPCFHLWHREADRSRKDANWDRLMETERSGRTQPGRPMQTQY</sequence>
<evidence type="ECO:0000313" key="4">
    <source>
        <dbReference type="EMBL" id="BBF22609.1"/>
    </source>
</evidence>
<name>A0A2Z6I896_9BURK</name>
<dbReference type="OrthoDB" id="9801954at2"/>
<evidence type="ECO:0000259" key="2">
    <source>
        <dbReference type="Pfam" id="PF00535"/>
    </source>
</evidence>
<dbReference type="GO" id="GO:0016740">
    <property type="term" value="F:transferase activity"/>
    <property type="evidence" value="ECO:0007669"/>
    <property type="project" value="UniProtKB-KW"/>
</dbReference>